<sequence length="91" mass="10108">MTSLILIIVIKIEIDNSNLAALDFGGEKLRRISSSKVELNNDDDRNAENRSVAKRNEYGYVATAIAICRLARSYMCLENCGSSLSTFFIIS</sequence>
<dbReference type="WBParaSite" id="EN70_11214">
    <property type="protein sequence ID" value="EN70_11214"/>
    <property type="gene ID" value="EN70_11214"/>
</dbReference>
<protein>
    <submittedName>
        <fullName evidence="2">Protein kinase domain-containing protein</fullName>
    </submittedName>
</protein>
<dbReference type="AlphaFoldDB" id="A0A1I7V953"/>
<proteinExistence type="predicted"/>
<keyword evidence="1" id="KW-1185">Reference proteome</keyword>
<dbReference type="Proteomes" id="UP000095285">
    <property type="component" value="Unassembled WGS sequence"/>
</dbReference>
<reference evidence="2" key="2">
    <citation type="submission" date="2016-11" db="UniProtKB">
        <authorList>
            <consortium name="WormBaseParasite"/>
        </authorList>
    </citation>
    <scope>IDENTIFICATION</scope>
</reference>
<organism evidence="1 2">
    <name type="scientific">Loa loa</name>
    <name type="common">Eye worm</name>
    <name type="synonym">Filaria loa</name>
    <dbReference type="NCBI Taxonomy" id="7209"/>
    <lineage>
        <taxon>Eukaryota</taxon>
        <taxon>Metazoa</taxon>
        <taxon>Ecdysozoa</taxon>
        <taxon>Nematoda</taxon>
        <taxon>Chromadorea</taxon>
        <taxon>Rhabditida</taxon>
        <taxon>Spirurina</taxon>
        <taxon>Spiruromorpha</taxon>
        <taxon>Filarioidea</taxon>
        <taxon>Onchocercidae</taxon>
        <taxon>Loa</taxon>
    </lineage>
</organism>
<evidence type="ECO:0000313" key="2">
    <source>
        <dbReference type="WBParaSite" id="EN70_11214"/>
    </source>
</evidence>
<accession>A0A1I7V953</accession>
<evidence type="ECO:0000313" key="1">
    <source>
        <dbReference type="Proteomes" id="UP000095285"/>
    </source>
</evidence>
<reference evidence="1" key="1">
    <citation type="submission" date="2012-04" db="EMBL/GenBank/DDBJ databases">
        <title>The Genome Sequence of Loa loa.</title>
        <authorList>
            <consortium name="The Broad Institute Genome Sequencing Platform"/>
            <consortium name="Broad Institute Genome Sequencing Center for Infectious Disease"/>
            <person name="Nutman T.B."/>
            <person name="Fink D.L."/>
            <person name="Russ C."/>
            <person name="Young S."/>
            <person name="Zeng Q."/>
            <person name="Gargeya S."/>
            <person name="Alvarado L."/>
            <person name="Berlin A."/>
            <person name="Chapman S.B."/>
            <person name="Chen Z."/>
            <person name="Freedman E."/>
            <person name="Gellesch M."/>
            <person name="Goldberg J."/>
            <person name="Griggs A."/>
            <person name="Gujja S."/>
            <person name="Heilman E.R."/>
            <person name="Heiman D."/>
            <person name="Howarth C."/>
            <person name="Mehta T."/>
            <person name="Neiman D."/>
            <person name="Pearson M."/>
            <person name="Roberts A."/>
            <person name="Saif S."/>
            <person name="Shea T."/>
            <person name="Shenoy N."/>
            <person name="Sisk P."/>
            <person name="Stolte C."/>
            <person name="Sykes S."/>
            <person name="White J."/>
            <person name="Yandava C."/>
            <person name="Haas B."/>
            <person name="Henn M.R."/>
            <person name="Nusbaum C."/>
            <person name="Birren B."/>
        </authorList>
    </citation>
    <scope>NUCLEOTIDE SEQUENCE [LARGE SCALE GENOMIC DNA]</scope>
</reference>
<name>A0A1I7V953_LOALO</name>